<dbReference type="EMBL" id="FNVA01000004">
    <property type="protein sequence ID" value="SEG32819.1"/>
    <property type="molecule type" value="Genomic_DNA"/>
</dbReference>
<dbReference type="NCBIfam" id="TIGR00741">
    <property type="entry name" value="yfiA"/>
    <property type="match status" value="1"/>
</dbReference>
<gene>
    <name evidence="1" type="ORF">SAMN05421819_2525</name>
</gene>
<dbReference type="Proteomes" id="UP000236728">
    <property type="component" value="Unassembled WGS sequence"/>
</dbReference>
<dbReference type="InterPro" id="IPR003489">
    <property type="entry name" value="RHF/RaiA"/>
</dbReference>
<dbReference type="Pfam" id="PF02482">
    <property type="entry name" value="Ribosomal_S30AE"/>
    <property type="match status" value="1"/>
</dbReference>
<evidence type="ECO:0000313" key="1">
    <source>
        <dbReference type="EMBL" id="SEG32819.1"/>
    </source>
</evidence>
<reference evidence="1 2" key="1">
    <citation type="submission" date="2016-10" db="EMBL/GenBank/DDBJ databases">
        <authorList>
            <person name="de Groot N.N."/>
        </authorList>
    </citation>
    <scope>NUCLEOTIDE SEQUENCE [LARGE SCALE GENOMIC DNA]</scope>
    <source>
        <strain evidence="1 2">DSM 22489</strain>
    </source>
</reference>
<dbReference type="SUPFAM" id="SSF69754">
    <property type="entry name" value="Ribosome binding protein Y (YfiA homologue)"/>
    <property type="match status" value="1"/>
</dbReference>
<dbReference type="Gene3D" id="3.30.160.100">
    <property type="entry name" value="Ribosome hibernation promotion factor-like"/>
    <property type="match status" value="1"/>
</dbReference>
<dbReference type="InterPro" id="IPR036567">
    <property type="entry name" value="RHF-like"/>
</dbReference>
<evidence type="ECO:0000313" key="2">
    <source>
        <dbReference type="Proteomes" id="UP000236728"/>
    </source>
</evidence>
<protein>
    <submittedName>
        <fullName evidence="1">Putative sigma-54 modulation protein</fullName>
    </submittedName>
</protein>
<dbReference type="OrthoDB" id="115350at2"/>
<sequence>MTIEFTGRRTTVTSQLKAQVEAGMERISRVTRRCTGAHVILTEDKYRHIAEILVKCRGEELVARCESTAMEVALHHALQTVERQAIRNKQRFETVRQHPKPLPAAAA</sequence>
<organism evidence="1 2">
    <name type="scientific">Bryocella elongata</name>
    <dbReference type="NCBI Taxonomy" id="863522"/>
    <lineage>
        <taxon>Bacteria</taxon>
        <taxon>Pseudomonadati</taxon>
        <taxon>Acidobacteriota</taxon>
        <taxon>Terriglobia</taxon>
        <taxon>Terriglobales</taxon>
        <taxon>Acidobacteriaceae</taxon>
        <taxon>Bryocella</taxon>
    </lineage>
</organism>
<proteinExistence type="predicted"/>
<keyword evidence="2" id="KW-1185">Reference proteome</keyword>
<dbReference type="RefSeq" id="WP_103933423.1">
    <property type="nucleotide sequence ID" value="NZ_FNVA01000004.1"/>
</dbReference>
<accession>A0A1H5Z8G3</accession>
<name>A0A1H5Z8G3_9BACT</name>
<dbReference type="AlphaFoldDB" id="A0A1H5Z8G3"/>